<evidence type="ECO:0000313" key="9">
    <source>
        <dbReference type="EMBL" id="CAG8458564.1"/>
    </source>
</evidence>
<sequence length="1896" mass="217690">MAFPTPQTPPTPSPVVFNTASLKVKPLPFAGSNIDQEAFKPGDGTCPPEVMSKILKDHFHYLEQCLDIYDSRRLLKAKEKQKELISAAVPPKTQFKLDPKEVGDLLELDDRDECIALIDSFKTEYENWSKYSSEELRHNIIMHYFDERLSILMIVCHLFRLENDQESIYHGLAKDLIERFQWDTFSTRIYQQFKRHFTDGIPDSIINWDSKLWTMQSLKEQKGCLEILFLIYYLHIPCPPKRIFEIIEHFNQIKFGLQQSPELIIDSSVNPHVIYVNHVCQVLMIEILREPNFKNAILKESPHEDTLLHSPSTIMQINELAHDMNQDYSYGVFLICWSSYLQHLQQLFEGGNVPATYGDVESFATNSALAHGNKAIALEVFVYILEIVKGPCFQSDDPNFGGYTTVMREFFVSLLEAINPNMLPTRNYELFVEAFAELHKIGDGFATLLWIEYQQNDPSRLILDTALQRFPQEFRPFTQLMTALSSEEESAFSVFDYLQSVPNCTTKFTADSNQHLEGSGINVRSINPIPVFDDALYKNSLVIPPGTSGVIYKKLDGSAIIRWNFEYSAWHLFAKMLQSFSHSNIGNFTDELLSRDSKVSMISDILDLLKVILKNNSAIPVYLATHWNASGDLDCLQMLYQLLLYVSHVTPLPIYLIGASMECFSVFVRDRPREAYYYFSTAKLFSQEHSLERISRGFQPYGHLQFMLMHVESAQGRYPITIALLNFTIEVISKAHQFPTQYNPEFEKLQSEILSSCLSYITSLIFMSYDNWRYVNIEDRFLIGSKIYEIFNRVLVRSAYPNEIPKFDDPMLDYARNPMSSIQQELVFKFLFDGGFHQISPLLLIIQRGNEFIRQYEKANAIRIADQVKKTLELALTFLSRLLRLRKIMNGSVSLLEHSLLGKNGGVKDSHGFLYIIATYVNYSYKIEVPTIATDILILLVCAAAELRPQLPSLCGYFGNKRETKNLEDSFIHHLKNQDFPQIQLAILNFLTVSADYRSGLFIDNSEVLVESLDLKGKGKDNKNTATPTKSIIKIALDMLNDWEKIRQKTPTVLLALLRLINAIWKNGLYYEELWQRLRKDNQLWSNLSAILFANLETIPENWNGFYATADRFISNTNESVIEVYVNICIKAYVLNIISHEDNQSFQISNSENEIDRGKNVKDVLASSTGLQLILDDMKSYDRLFEWLKEFTQIDYNPSFDQRCLELKEIIPTFNFEELRVLNWNEDYDIRNYGDSYLYDIAATYKLASVMGVDENYMIDIMTRLCQSSHSWSRTDAQVVLFRSFKGFIEVLSSTLGKMFWESKSKKDVRWDALLYISGLIADEKRIGSVIRIIRNDMATLLLTLLEQTPVANQPNESTLYGKLVLKLYKAITNDVDSIEDSIKGKVQPAFHKPFLNSMLLSLRGIVDGMDISLSKNHDIFWKFRDTCHRLLARICTILNKYPLKEMEDEDIATLIAIIEKILNPKCISDNHIWVPILEQCNIIPLLLDIFTHSISIPRKDRPSYATNAMDLILLLNKYPLAANKLETHGIIPIFFNNYLSVDLREGQLRPNISDDKHEIWCFMLAVTTRLLCTIGSKNEKFIQNVLGFITLYGKQIQNALACESPITIGLLEEIERTTMLLYELSLYITPENFIDEVAIYYEALLKLLSKINYLFTHPKTASKVTVPTTRQEKQLSTQNFPKEIQSALATIISSAEAKDMNKFLHCAQQKFLTIARNILVTCVDLTKAEDILANSPSAAPDSLLTFDASSKVGEKIPATIQTLIELSSYGFTMLKFWEQCLTTITDNENVEDLALWQITWNKVPMFLETTFVLTLTQLALVIYTTRDDNVIQDVILQAAEVKRHLTRVADIVKVLNEKGKDATKAEYQLWSLSVVLRGLNRFMDSQLPNDRMSIG</sequence>
<accession>A0A9N8VRX5</accession>
<keyword evidence="4" id="KW-0653">Protein transport</keyword>
<dbReference type="Pfam" id="PF21093">
    <property type="entry name" value="Nup188_N-subdom_III"/>
    <property type="match status" value="1"/>
</dbReference>
<dbReference type="PANTHER" id="PTHR31431">
    <property type="entry name" value="NUCLEOPORIN NUP188 HOMOLOG"/>
    <property type="match status" value="1"/>
</dbReference>
<comment type="caution">
    <text evidence="9">The sequence shown here is derived from an EMBL/GenBank/DDBJ whole genome shotgun (WGS) entry which is preliminary data.</text>
</comment>
<dbReference type="EMBL" id="CAJVPL010000167">
    <property type="protein sequence ID" value="CAG8458564.1"/>
    <property type="molecule type" value="Genomic_DNA"/>
</dbReference>
<evidence type="ECO:0000256" key="3">
    <source>
        <dbReference type="ARBA" id="ARBA00022816"/>
    </source>
</evidence>
<comment type="subcellular location">
    <subcellularLocation>
        <location evidence="1">Nucleus</location>
        <location evidence="1">Nuclear pore complex</location>
    </subcellularLocation>
</comment>
<evidence type="ECO:0000259" key="8">
    <source>
        <dbReference type="Pfam" id="PF21093"/>
    </source>
</evidence>
<dbReference type="GO" id="GO:0044611">
    <property type="term" value="C:nuclear pore inner ring"/>
    <property type="evidence" value="ECO:0007669"/>
    <property type="project" value="TreeGrafter"/>
</dbReference>
<keyword evidence="7" id="KW-0539">Nucleus</keyword>
<evidence type="ECO:0000256" key="4">
    <source>
        <dbReference type="ARBA" id="ARBA00022927"/>
    </source>
</evidence>
<dbReference type="Gene3D" id="1.25.10.70">
    <property type="match status" value="1"/>
</dbReference>
<organism evidence="9 10">
    <name type="scientific">Ambispora gerdemannii</name>
    <dbReference type="NCBI Taxonomy" id="144530"/>
    <lineage>
        <taxon>Eukaryota</taxon>
        <taxon>Fungi</taxon>
        <taxon>Fungi incertae sedis</taxon>
        <taxon>Mucoromycota</taxon>
        <taxon>Glomeromycotina</taxon>
        <taxon>Glomeromycetes</taxon>
        <taxon>Archaeosporales</taxon>
        <taxon>Ambisporaceae</taxon>
        <taxon>Ambispora</taxon>
    </lineage>
</organism>
<evidence type="ECO:0000256" key="1">
    <source>
        <dbReference type="ARBA" id="ARBA00004567"/>
    </source>
</evidence>
<evidence type="ECO:0000256" key="2">
    <source>
        <dbReference type="ARBA" id="ARBA00022448"/>
    </source>
</evidence>
<gene>
    <name evidence="9" type="ORF">AGERDE_LOCUS2128</name>
</gene>
<dbReference type="GO" id="GO:0006405">
    <property type="term" value="P:RNA export from nucleus"/>
    <property type="evidence" value="ECO:0007669"/>
    <property type="project" value="TreeGrafter"/>
</dbReference>
<keyword evidence="2" id="KW-0813">Transport</keyword>
<reference evidence="9" key="1">
    <citation type="submission" date="2021-06" db="EMBL/GenBank/DDBJ databases">
        <authorList>
            <person name="Kallberg Y."/>
            <person name="Tangrot J."/>
            <person name="Rosling A."/>
        </authorList>
    </citation>
    <scope>NUCLEOTIDE SEQUENCE</scope>
    <source>
        <strain evidence="9">MT106</strain>
    </source>
</reference>
<dbReference type="GO" id="GO:0006606">
    <property type="term" value="P:protein import into nucleus"/>
    <property type="evidence" value="ECO:0007669"/>
    <property type="project" value="TreeGrafter"/>
</dbReference>
<dbReference type="PANTHER" id="PTHR31431:SF1">
    <property type="entry name" value="NUCLEOPORIN NUP188"/>
    <property type="match status" value="1"/>
</dbReference>
<keyword evidence="6" id="KW-0906">Nuclear pore complex</keyword>
<keyword evidence="3" id="KW-0509">mRNA transport</keyword>
<dbReference type="InterPro" id="IPR044840">
    <property type="entry name" value="Nup188"/>
</dbReference>
<dbReference type="GO" id="GO:0017056">
    <property type="term" value="F:structural constituent of nuclear pore"/>
    <property type="evidence" value="ECO:0007669"/>
    <property type="project" value="InterPro"/>
</dbReference>
<keyword evidence="10" id="KW-1185">Reference proteome</keyword>
<protein>
    <submittedName>
        <fullName evidence="9">114_t:CDS:1</fullName>
    </submittedName>
</protein>
<evidence type="ECO:0000256" key="5">
    <source>
        <dbReference type="ARBA" id="ARBA00023010"/>
    </source>
</evidence>
<evidence type="ECO:0000256" key="7">
    <source>
        <dbReference type="ARBA" id="ARBA00023242"/>
    </source>
</evidence>
<evidence type="ECO:0000256" key="6">
    <source>
        <dbReference type="ARBA" id="ARBA00023132"/>
    </source>
</evidence>
<feature type="domain" description="Nucleoporin Nup188 N-terminal subdomain III" evidence="8">
    <location>
        <begin position="561"/>
        <end position="993"/>
    </location>
</feature>
<dbReference type="GO" id="GO:0051028">
    <property type="term" value="P:mRNA transport"/>
    <property type="evidence" value="ECO:0007669"/>
    <property type="project" value="UniProtKB-KW"/>
</dbReference>
<evidence type="ECO:0000313" key="10">
    <source>
        <dbReference type="Proteomes" id="UP000789831"/>
    </source>
</evidence>
<name>A0A9N8VRX5_9GLOM</name>
<keyword evidence="5" id="KW-0811">Translocation</keyword>
<dbReference type="InterPro" id="IPR048883">
    <property type="entry name" value="Nup188_N-subdom_III"/>
</dbReference>
<dbReference type="OrthoDB" id="102511at2759"/>
<proteinExistence type="predicted"/>
<dbReference type="Proteomes" id="UP000789831">
    <property type="component" value="Unassembled WGS sequence"/>
</dbReference>